<gene>
    <name evidence="2" type="ORF">BE15_47060</name>
</gene>
<evidence type="ECO:0000256" key="1">
    <source>
        <dbReference type="SAM" id="MobiDB-lite"/>
    </source>
</evidence>
<dbReference type="AlphaFoldDB" id="A0A150QTT8"/>
<evidence type="ECO:0000313" key="2">
    <source>
        <dbReference type="EMBL" id="KYF71409.1"/>
    </source>
</evidence>
<name>A0A150QTT8_SORCE</name>
<feature type="compositionally biased region" description="Low complexity" evidence="1">
    <location>
        <begin position="94"/>
        <end position="118"/>
    </location>
</feature>
<accession>A0A150QTT8</accession>
<sequence>MVAAFLEGMRALARKAVIQNAAQYLEVDIKAAGISTGPAATPPKPGRKAERAPAPAKVRPAAPARSAPSRKAPARAAAAPSRKKAAPARKAKSAARPAVAPAKGRRAAGAASPRTPAVSAGEKRAEQAGPVNATSPENAPSGIPENEIAEALLAHVEIEPGQGIDDLALAMGTPAADLQEPIKKLLEENKITEELRQGQASYYPT</sequence>
<feature type="compositionally biased region" description="Basic residues" evidence="1">
    <location>
        <begin position="81"/>
        <end position="93"/>
    </location>
</feature>
<proteinExistence type="predicted"/>
<organism evidence="2 3">
    <name type="scientific">Sorangium cellulosum</name>
    <name type="common">Polyangium cellulosum</name>
    <dbReference type="NCBI Taxonomy" id="56"/>
    <lineage>
        <taxon>Bacteria</taxon>
        <taxon>Pseudomonadati</taxon>
        <taxon>Myxococcota</taxon>
        <taxon>Polyangia</taxon>
        <taxon>Polyangiales</taxon>
        <taxon>Polyangiaceae</taxon>
        <taxon>Sorangium</taxon>
    </lineage>
</organism>
<protein>
    <submittedName>
        <fullName evidence="2">Uncharacterized protein</fullName>
    </submittedName>
</protein>
<comment type="caution">
    <text evidence="2">The sequence shown here is derived from an EMBL/GenBank/DDBJ whole genome shotgun (WGS) entry which is preliminary data.</text>
</comment>
<feature type="region of interest" description="Disordered" evidence="1">
    <location>
        <begin position="34"/>
        <end position="143"/>
    </location>
</feature>
<reference evidence="2 3" key="1">
    <citation type="submission" date="2014-02" db="EMBL/GenBank/DDBJ databases">
        <title>The small core and large imbalanced accessory genome model reveals a collaborative survival strategy of Sorangium cellulosum strains in nature.</title>
        <authorList>
            <person name="Han K."/>
            <person name="Peng R."/>
            <person name="Blom J."/>
            <person name="Li Y.-Z."/>
        </authorList>
    </citation>
    <scope>NUCLEOTIDE SEQUENCE [LARGE SCALE GENOMIC DNA]</scope>
    <source>
        <strain evidence="2 3">So0008-312</strain>
    </source>
</reference>
<evidence type="ECO:0000313" key="3">
    <source>
        <dbReference type="Proteomes" id="UP000075260"/>
    </source>
</evidence>
<feature type="compositionally biased region" description="Low complexity" evidence="1">
    <location>
        <begin position="52"/>
        <end position="80"/>
    </location>
</feature>
<dbReference type="EMBL" id="JEMA01000338">
    <property type="protein sequence ID" value="KYF71409.1"/>
    <property type="molecule type" value="Genomic_DNA"/>
</dbReference>
<dbReference type="Proteomes" id="UP000075260">
    <property type="component" value="Unassembled WGS sequence"/>
</dbReference>